<dbReference type="GO" id="GO:0032259">
    <property type="term" value="P:methylation"/>
    <property type="evidence" value="ECO:0007669"/>
    <property type="project" value="UniProtKB-KW"/>
</dbReference>
<dbReference type="InterPro" id="IPR029063">
    <property type="entry name" value="SAM-dependent_MTases_sf"/>
</dbReference>
<protein>
    <submittedName>
        <fullName evidence="2">tRNA (Adenine22-N1)-methyltransferase</fullName>
    </submittedName>
</protein>
<dbReference type="Gene3D" id="3.40.50.150">
    <property type="entry name" value="Vaccinia Virus protein VP39"/>
    <property type="match status" value="1"/>
</dbReference>
<dbReference type="InterPro" id="IPR006901">
    <property type="entry name" value="TrmK"/>
</dbReference>
<keyword evidence="2" id="KW-0489">Methyltransferase</keyword>
<dbReference type="Gene3D" id="1.10.287.1890">
    <property type="match status" value="1"/>
</dbReference>
<keyword evidence="2" id="KW-0808">Transferase</keyword>
<dbReference type="Proteomes" id="UP000294937">
    <property type="component" value="Unassembled WGS sequence"/>
</dbReference>
<dbReference type="OrthoDB" id="5881184at2"/>
<evidence type="ECO:0000256" key="1">
    <source>
        <dbReference type="SAM" id="Coils"/>
    </source>
</evidence>
<dbReference type="SUPFAM" id="SSF53335">
    <property type="entry name" value="S-adenosyl-L-methionine-dependent methyltransferases"/>
    <property type="match status" value="1"/>
</dbReference>
<dbReference type="GO" id="GO:0160105">
    <property type="term" value="F:tRNA (adenine(22)-N1)-methyltransferase activity"/>
    <property type="evidence" value="ECO:0007669"/>
    <property type="project" value="InterPro"/>
</dbReference>
<keyword evidence="3" id="KW-1185">Reference proteome</keyword>
<dbReference type="AlphaFoldDB" id="A0A4R3L543"/>
<dbReference type="Pfam" id="PF04816">
    <property type="entry name" value="TrmK"/>
    <property type="match status" value="1"/>
</dbReference>
<keyword evidence="1" id="KW-0175">Coiled coil</keyword>
<reference evidence="2 3" key="1">
    <citation type="submission" date="2019-03" db="EMBL/GenBank/DDBJ databases">
        <title>Genomic Encyclopedia of Type Strains, Phase IV (KMG-IV): sequencing the most valuable type-strain genomes for metagenomic binning, comparative biology and taxonomic classification.</title>
        <authorList>
            <person name="Goeker M."/>
        </authorList>
    </citation>
    <scope>NUCLEOTIDE SEQUENCE [LARGE SCALE GENOMIC DNA]</scope>
    <source>
        <strain evidence="2 3">DSM 45707</strain>
    </source>
</reference>
<dbReference type="EMBL" id="SMAG01000003">
    <property type="protein sequence ID" value="TCS94739.1"/>
    <property type="molecule type" value="Genomic_DNA"/>
</dbReference>
<gene>
    <name evidence="2" type="ORF">EDD58_103157</name>
</gene>
<comment type="caution">
    <text evidence="2">The sequence shown here is derived from an EMBL/GenBank/DDBJ whole genome shotgun (WGS) entry which is preliminary data.</text>
</comment>
<dbReference type="PANTHER" id="PTHR38451:SF1">
    <property type="entry name" value="TRNA (ADENINE(22)-N(1))-METHYLTRANSFERASE"/>
    <property type="match status" value="1"/>
</dbReference>
<sequence length="252" mass="28629">MDSMKSSNLELGDLSQRLLTIAQYVPDKKKVADIGADHALLFIHLAKQGRLQKGIVGELNRGPFENAQDRIRRMGLSSFIEVRKGDGLAVLQQGEVEVVVIAGMGGALISQILDEGKEKLSRVERLILQPNIGGKRVRQWLFEHQFTVVEETIVEEAGLFYEIIVAEPGENNSIYEQPLLTQEQLMEIGPILWQKKHSLLRKKLVEDLKGKKNVLKQLEKGRTMEAKRRKQEIEEEMKLWEKVIAWLSAAEI</sequence>
<accession>A0A4R3L543</accession>
<feature type="coiled-coil region" evidence="1">
    <location>
        <begin position="201"/>
        <end position="243"/>
    </location>
</feature>
<dbReference type="PIRSF" id="PIRSF018637">
    <property type="entry name" value="TrmK"/>
    <property type="match status" value="1"/>
</dbReference>
<name>A0A4R3L543_9BACL</name>
<evidence type="ECO:0000313" key="2">
    <source>
        <dbReference type="EMBL" id="TCS94739.1"/>
    </source>
</evidence>
<dbReference type="PANTHER" id="PTHR38451">
    <property type="entry name" value="TRNA (ADENINE(22)-N(1))-METHYLTRANSFERASE"/>
    <property type="match status" value="1"/>
</dbReference>
<proteinExistence type="predicted"/>
<evidence type="ECO:0000313" key="3">
    <source>
        <dbReference type="Proteomes" id="UP000294937"/>
    </source>
</evidence>
<organism evidence="2 3">
    <name type="scientific">Hazenella coriacea</name>
    <dbReference type="NCBI Taxonomy" id="1179467"/>
    <lineage>
        <taxon>Bacteria</taxon>
        <taxon>Bacillati</taxon>
        <taxon>Bacillota</taxon>
        <taxon>Bacilli</taxon>
        <taxon>Bacillales</taxon>
        <taxon>Thermoactinomycetaceae</taxon>
        <taxon>Hazenella</taxon>
    </lineage>
</organism>